<accession>A0ABM9GC64</accession>
<dbReference type="EMBL" id="CALYLO010000013">
    <property type="protein sequence ID" value="CAH8248821.1"/>
    <property type="molecule type" value="Genomic_DNA"/>
</dbReference>
<dbReference type="Pfam" id="PF05069">
    <property type="entry name" value="Phage_tail_S"/>
    <property type="match status" value="1"/>
</dbReference>
<evidence type="ECO:0000313" key="6">
    <source>
        <dbReference type="EMBL" id="CAH8249584.1"/>
    </source>
</evidence>
<dbReference type="Proteomes" id="UP001154322">
    <property type="component" value="Unassembled WGS sequence"/>
</dbReference>
<evidence type="ECO:0000313" key="4">
    <source>
        <dbReference type="EMBL" id="CAH8248999.1"/>
    </source>
</evidence>
<evidence type="ECO:0000313" key="5">
    <source>
        <dbReference type="EMBL" id="CAH8249191.1"/>
    </source>
</evidence>
<proteinExistence type="predicted"/>
<dbReference type="EMBL" id="CALYLO010000013">
    <property type="protein sequence ID" value="CAH8248999.1"/>
    <property type="molecule type" value="Genomic_DNA"/>
</dbReference>
<evidence type="ECO:0000313" key="3">
    <source>
        <dbReference type="EMBL" id="CAH8248821.1"/>
    </source>
</evidence>
<reference evidence="6" key="1">
    <citation type="submission" date="2022-06" db="EMBL/GenBank/DDBJ databases">
        <authorList>
            <person name="Dietemann V."/>
            <person name="Ory F."/>
            <person name="Dainat B."/>
            <person name="Oberhansli S."/>
        </authorList>
    </citation>
    <scope>NUCLEOTIDE SEQUENCE</scope>
    <source>
        <strain evidence="6">Ena-SAMPLE-TAB-26-04-2022-14:26:32:270-5432</strain>
    </source>
</reference>
<sequence>MKRLRKLQEVDIRRTGLVLAEALRTSTLERFKEQKGPDGKAWSTSIRASQENGSTLTDSARLKNSIKSTADGSGFAVGTNVIYARTHQFGEKGRSVTIRAKTRRGLIFKIDGRWIRKRQVKVNIKIPARPYLGISEEDMLEIKGTLEDALAEE</sequence>
<feature type="region of interest" description="Disordered" evidence="1">
    <location>
        <begin position="32"/>
        <end position="54"/>
    </location>
</feature>
<evidence type="ECO:0000313" key="2">
    <source>
        <dbReference type="EMBL" id="CAH8248797.1"/>
    </source>
</evidence>
<dbReference type="InterPro" id="IPR006522">
    <property type="entry name" value="Phage_virion_morphogenesis"/>
</dbReference>
<dbReference type="NCBIfam" id="TIGR01635">
    <property type="entry name" value="tail_comp_S"/>
    <property type="match status" value="1"/>
</dbReference>
<organism evidence="6 7">
    <name type="scientific">Paenibacillus melissococcoides</name>
    <dbReference type="NCBI Taxonomy" id="2912268"/>
    <lineage>
        <taxon>Bacteria</taxon>
        <taxon>Bacillati</taxon>
        <taxon>Bacillota</taxon>
        <taxon>Bacilli</taxon>
        <taxon>Bacillales</taxon>
        <taxon>Paenibacillaceae</taxon>
        <taxon>Paenibacillus</taxon>
    </lineage>
</organism>
<feature type="compositionally biased region" description="Polar residues" evidence="1">
    <location>
        <begin position="42"/>
        <end position="54"/>
    </location>
</feature>
<dbReference type="EMBL" id="CALYLO010000017">
    <property type="protein sequence ID" value="CAH8249584.1"/>
    <property type="molecule type" value="Genomic_DNA"/>
</dbReference>
<evidence type="ECO:0000256" key="1">
    <source>
        <dbReference type="SAM" id="MobiDB-lite"/>
    </source>
</evidence>
<name>A0ABM9GC64_9BACL</name>
<dbReference type="EMBL" id="CALYLO010000014">
    <property type="protein sequence ID" value="CAH8249191.1"/>
    <property type="molecule type" value="Genomic_DNA"/>
</dbReference>
<evidence type="ECO:0000313" key="7">
    <source>
        <dbReference type="Proteomes" id="UP001154322"/>
    </source>
</evidence>
<dbReference type="EMBL" id="CALYLO010000012">
    <property type="protein sequence ID" value="CAH8248797.1"/>
    <property type="molecule type" value="Genomic_DNA"/>
</dbReference>
<gene>
    <name evidence="2" type="ORF">WJ0W_005981</name>
    <name evidence="3" type="ORF">WJ0W_006005</name>
    <name evidence="4" type="ORF">WJ0W_006186</name>
    <name evidence="5" type="ORF">WJ0W_006377</name>
    <name evidence="6" type="ORF">WJ0W_006769</name>
</gene>
<comment type="caution">
    <text evidence="6">The sequence shown here is derived from an EMBL/GenBank/DDBJ whole genome shotgun (WGS) entry which is preliminary data.</text>
</comment>
<keyword evidence="7" id="KW-1185">Reference proteome</keyword>
<protein>
    <submittedName>
        <fullName evidence="6">Phage virion morphogenesis protein</fullName>
    </submittedName>
</protein>